<evidence type="ECO:0000256" key="4">
    <source>
        <dbReference type="ARBA" id="ARBA00022701"/>
    </source>
</evidence>
<gene>
    <name evidence="9" type="primary">HOOK2</name>
</gene>
<dbReference type="GO" id="GO:0008017">
    <property type="term" value="F:microtubule binding"/>
    <property type="evidence" value="ECO:0007669"/>
    <property type="project" value="InterPro"/>
</dbReference>
<evidence type="ECO:0000256" key="2">
    <source>
        <dbReference type="ARBA" id="ARBA00006946"/>
    </source>
</evidence>
<dbReference type="AlphaFoldDB" id="A0A8C2SJW8"/>
<dbReference type="GO" id="GO:0005813">
    <property type="term" value="C:centrosome"/>
    <property type="evidence" value="ECO:0007669"/>
    <property type="project" value="TreeGrafter"/>
</dbReference>
<dbReference type="GO" id="GO:0051959">
    <property type="term" value="F:dynein light intermediate chain binding"/>
    <property type="evidence" value="ECO:0007669"/>
    <property type="project" value="TreeGrafter"/>
</dbReference>
<dbReference type="Ensembl" id="ENSCHIT00010062498.1">
    <property type="protein sequence ID" value="ENSCHIP00010045082.1"/>
    <property type="gene ID" value="ENSCHIG00010032642.1"/>
</dbReference>
<dbReference type="InterPro" id="IPR036872">
    <property type="entry name" value="CH_dom_sf"/>
</dbReference>
<comment type="similarity">
    <text evidence="2">Belongs to the hook family.</text>
</comment>
<keyword evidence="5 7" id="KW-0175">Coiled coil</keyword>
<name>A0A8C2SJW8_CAPHI</name>
<dbReference type="FunFam" id="1.10.418.10:FF:000024">
    <property type="entry name" value="Hook homolog 3 (Drosophila)"/>
    <property type="match status" value="1"/>
</dbReference>
<evidence type="ECO:0000313" key="9">
    <source>
        <dbReference type="Ensembl" id="ENSCHIP00010045082.1"/>
    </source>
</evidence>
<dbReference type="GO" id="GO:0031122">
    <property type="term" value="P:cytoplasmic microtubule organization"/>
    <property type="evidence" value="ECO:0007669"/>
    <property type="project" value="InterPro"/>
</dbReference>
<evidence type="ECO:0000256" key="3">
    <source>
        <dbReference type="ARBA" id="ARBA00022490"/>
    </source>
</evidence>
<dbReference type="Pfam" id="PF05622">
    <property type="entry name" value="HOOK"/>
    <property type="match status" value="1"/>
</dbReference>
<evidence type="ECO:0000256" key="5">
    <source>
        <dbReference type="ARBA" id="ARBA00023054"/>
    </source>
</evidence>
<dbReference type="InterPro" id="IPR008636">
    <property type="entry name" value="Hook_C"/>
</dbReference>
<reference evidence="9" key="2">
    <citation type="submission" date="2025-08" db="UniProtKB">
        <authorList>
            <consortium name="Ensembl"/>
        </authorList>
    </citation>
    <scope>IDENTIFICATION</scope>
</reference>
<keyword evidence="6" id="KW-0206">Cytoskeleton</keyword>
<dbReference type="InterPro" id="IPR043936">
    <property type="entry name" value="HOOK_N"/>
</dbReference>
<sequence>MGGVRPAVQVGEMSVRGIRGRSEGVSLDPKQQLAAVADVGHDLLFELGHLLPEEAGSVGQPRVLGLECLHLVLQARDALQLPLPALGGRQPVSQPLALYFDALLVFHVDGGHRRRGIAAARLRHGLRFLLEGGGATAQAQLRRVAAGEGRRVWEVADGGRRVRAPCPDGGPGSSGGRRGRRIAAELQTFNVPPPCTSPQDLSSGLAVAFVLNQIDPSWFNEAWLQGISEDPGPNRRLKVSNLKAILQSLVEYSQDVLGHPILEQHLPDVSLIGEFSDPEELGKLLQLVLGCAISCEKKQEHIQRIMTLEESVQHVVMEAIQELMTKDTSDSLSPETYGNFDSQSRRYYFLSEEADEGEELRQRCLDLERQLVLLSEEKQSLAQENSLLRERVGRPEDEGASGLTAKKLLLLQTQLEQLQEENFRLESGREDERMRCVELEREVAELQQRNQALTSLAQEAQALKDEMDELRQSSERAGQLEATLNSCRRRLGELRELRRQVRQLEECNAGHAERTRQLEEELRRAGSLRAQLEAQRRQVQELQGQRQEEAMKAEKWLFECHNLEEKYESVTKEKERLLAERDSLREANEELRCAQMQPRGLAQADPSLDPTSPAVGNLAAEILPAELRETLLRLQLENKRLCQQEAADRERQEELQRHLEEANRARHGLETQHRLNQQQLSELRAQVEDLQKALQEQGGKTEDSILLKRKLEEHLQKLHEADLELQRKREYLEELEPPADSSTRRIEELQHSLQKKDGDLRAMEERYRRYVDRARAVIQTLEPKQQPPGGAPLDLHALRTQLRERDVRIRHLEMDFDKSRSQREQEEKLLISAWYNMGMALQQRAGEERAPAHAQSFLAQQRLATNARRGPLGRLATLNMRPADKH</sequence>
<reference evidence="9" key="1">
    <citation type="submission" date="2019-03" db="EMBL/GenBank/DDBJ databases">
        <title>Genome sequencing and reference-guided assembly of Black Bengal Goat (Capra hircus).</title>
        <authorList>
            <person name="Siddiki A.Z."/>
            <person name="Baten A."/>
            <person name="Billah M."/>
            <person name="Alam M.A.U."/>
            <person name="Shawrob K.S.M."/>
            <person name="Saha S."/>
            <person name="Chowdhury M."/>
            <person name="Rahman A.H."/>
            <person name="Stear M."/>
            <person name="Miah G."/>
            <person name="Das G.B."/>
            <person name="Hossain M.M."/>
            <person name="Kumkum M."/>
            <person name="Islam M.S."/>
            <person name="Mollah A.M."/>
            <person name="Ahsan A."/>
            <person name="Tusar F."/>
            <person name="Khan M.K.I."/>
        </authorList>
    </citation>
    <scope>NUCLEOTIDE SEQUENCE [LARGE SCALE GENOMIC DNA]</scope>
</reference>
<feature type="domain" description="Calponin-homology (CH)" evidence="8">
    <location>
        <begin position="176"/>
        <end position="292"/>
    </location>
</feature>
<evidence type="ECO:0000256" key="1">
    <source>
        <dbReference type="ARBA" id="ARBA00004245"/>
    </source>
</evidence>
<dbReference type="GO" id="GO:0005874">
    <property type="term" value="C:microtubule"/>
    <property type="evidence" value="ECO:0007669"/>
    <property type="project" value="UniProtKB-KW"/>
</dbReference>
<dbReference type="GO" id="GO:0010256">
    <property type="term" value="P:endomembrane system organization"/>
    <property type="evidence" value="ECO:0007669"/>
    <property type="project" value="UniProtKB-ARBA"/>
</dbReference>
<dbReference type="GO" id="GO:0005737">
    <property type="term" value="C:cytoplasm"/>
    <property type="evidence" value="ECO:0007669"/>
    <property type="project" value="TreeGrafter"/>
</dbReference>
<dbReference type="Gene3D" id="1.10.418.10">
    <property type="entry name" value="Calponin-like domain"/>
    <property type="match status" value="1"/>
</dbReference>
<feature type="coiled-coil region" evidence="7">
    <location>
        <begin position="645"/>
        <end position="766"/>
    </location>
</feature>
<evidence type="ECO:0000256" key="6">
    <source>
        <dbReference type="ARBA" id="ARBA00023212"/>
    </source>
</evidence>
<dbReference type="Pfam" id="PF19047">
    <property type="entry name" value="HOOK_N"/>
    <property type="match status" value="1"/>
</dbReference>
<evidence type="ECO:0000259" key="8">
    <source>
        <dbReference type="PROSITE" id="PS50021"/>
    </source>
</evidence>
<dbReference type="PROSITE" id="PS50021">
    <property type="entry name" value="CH"/>
    <property type="match status" value="1"/>
</dbReference>
<dbReference type="PANTHER" id="PTHR18947:SF37">
    <property type="entry name" value="PROTEIN HOOK HOMOLOG 2"/>
    <property type="match status" value="1"/>
</dbReference>
<protein>
    <submittedName>
        <fullName evidence="9">Hook microtubule tethering protein 2</fullName>
    </submittedName>
</protein>
<dbReference type="GO" id="GO:0030705">
    <property type="term" value="P:cytoskeleton-dependent intracellular transport"/>
    <property type="evidence" value="ECO:0007669"/>
    <property type="project" value="InterPro"/>
</dbReference>
<dbReference type="InterPro" id="IPR001715">
    <property type="entry name" value="CH_dom"/>
</dbReference>
<organism evidence="9">
    <name type="scientific">Capra hircus</name>
    <name type="common">Goat</name>
    <dbReference type="NCBI Taxonomy" id="9925"/>
    <lineage>
        <taxon>Eukaryota</taxon>
        <taxon>Metazoa</taxon>
        <taxon>Chordata</taxon>
        <taxon>Craniata</taxon>
        <taxon>Vertebrata</taxon>
        <taxon>Euteleostomi</taxon>
        <taxon>Mammalia</taxon>
        <taxon>Eutheria</taxon>
        <taxon>Laurasiatheria</taxon>
        <taxon>Artiodactyla</taxon>
        <taxon>Ruminantia</taxon>
        <taxon>Pecora</taxon>
        <taxon>Bovidae</taxon>
        <taxon>Caprinae</taxon>
        <taxon>Capra</taxon>
    </lineage>
</organism>
<proteinExistence type="inferred from homology"/>
<comment type="subcellular location">
    <subcellularLocation>
        <location evidence="1">Cytoplasm</location>
        <location evidence="1">Cytoskeleton</location>
    </subcellularLocation>
</comment>
<dbReference type="SUPFAM" id="SSF116907">
    <property type="entry name" value="Hook domain"/>
    <property type="match status" value="1"/>
</dbReference>
<dbReference type="PANTHER" id="PTHR18947">
    <property type="entry name" value="HOOK PROTEINS"/>
    <property type="match status" value="1"/>
</dbReference>
<feature type="coiled-coil region" evidence="7">
    <location>
        <begin position="350"/>
        <end position="597"/>
    </location>
</feature>
<accession>A0A8C2SJW8</accession>
<keyword evidence="4" id="KW-0493">Microtubule</keyword>
<keyword evidence="3" id="KW-0963">Cytoplasm</keyword>
<evidence type="ECO:0000256" key="7">
    <source>
        <dbReference type="SAM" id="Coils"/>
    </source>
</evidence>